<evidence type="ECO:0000313" key="9">
    <source>
        <dbReference type="RefSeq" id="XP_027189426.1"/>
    </source>
</evidence>
<keyword evidence="8" id="KW-1185">Reference proteome</keyword>
<dbReference type="InterPro" id="IPR051442">
    <property type="entry name" value="B3_domain"/>
</dbReference>
<dbReference type="SUPFAM" id="SSF101936">
    <property type="entry name" value="DNA-binding pseudobarrel domain"/>
    <property type="match status" value="1"/>
</dbReference>
<feature type="region of interest" description="Disordered" evidence="6">
    <location>
        <begin position="47"/>
        <end position="82"/>
    </location>
</feature>
<proteinExistence type="predicted"/>
<keyword evidence="5" id="KW-0539">Nucleus</keyword>
<evidence type="ECO:0000313" key="8">
    <source>
        <dbReference type="Proteomes" id="UP000087171"/>
    </source>
</evidence>
<evidence type="ECO:0000256" key="3">
    <source>
        <dbReference type="ARBA" id="ARBA00023125"/>
    </source>
</evidence>
<dbReference type="GO" id="GO:0005634">
    <property type="term" value="C:nucleus"/>
    <property type="evidence" value="ECO:0007669"/>
    <property type="project" value="UniProtKB-SubCell"/>
</dbReference>
<dbReference type="RefSeq" id="XP_027189426.1">
    <property type="nucleotide sequence ID" value="XM_027333625.1"/>
</dbReference>
<evidence type="ECO:0000256" key="4">
    <source>
        <dbReference type="ARBA" id="ARBA00023163"/>
    </source>
</evidence>
<evidence type="ECO:0000256" key="6">
    <source>
        <dbReference type="SAM" id="MobiDB-lite"/>
    </source>
</evidence>
<organism evidence="8 9">
    <name type="scientific">Cicer arietinum</name>
    <name type="common">Chickpea</name>
    <name type="synonym">Garbanzo</name>
    <dbReference type="NCBI Taxonomy" id="3827"/>
    <lineage>
        <taxon>Eukaryota</taxon>
        <taxon>Viridiplantae</taxon>
        <taxon>Streptophyta</taxon>
        <taxon>Embryophyta</taxon>
        <taxon>Tracheophyta</taxon>
        <taxon>Spermatophyta</taxon>
        <taxon>Magnoliopsida</taxon>
        <taxon>eudicotyledons</taxon>
        <taxon>Gunneridae</taxon>
        <taxon>Pentapetalae</taxon>
        <taxon>rosids</taxon>
        <taxon>fabids</taxon>
        <taxon>Fabales</taxon>
        <taxon>Fabaceae</taxon>
        <taxon>Papilionoideae</taxon>
        <taxon>50 kb inversion clade</taxon>
        <taxon>NPAAA clade</taxon>
        <taxon>Hologalegina</taxon>
        <taxon>IRL clade</taxon>
        <taxon>Cicereae</taxon>
        <taxon>Cicer</taxon>
    </lineage>
</organism>
<evidence type="ECO:0000256" key="5">
    <source>
        <dbReference type="ARBA" id="ARBA00023242"/>
    </source>
</evidence>
<evidence type="ECO:0000256" key="2">
    <source>
        <dbReference type="ARBA" id="ARBA00023015"/>
    </source>
</evidence>
<dbReference type="PANTHER" id="PTHR34269:SF11">
    <property type="entry name" value="B3 DOMAIN PROTEIN"/>
    <property type="match status" value="1"/>
</dbReference>
<dbReference type="OrthoDB" id="1408268at2759"/>
<reference evidence="8" key="1">
    <citation type="journal article" date="2013" name="Nat. Biotechnol.">
        <title>Draft genome sequence of chickpea (Cicer arietinum) provides a resource for trait improvement.</title>
        <authorList>
            <person name="Varshney R.K."/>
            <person name="Song C."/>
            <person name="Saxena R.K."/>
            <person name="Azam S."/>
            <person name="Yu S."/>
            <person name="Sharpe A.G."/>
            <person name="Cannon S."/>
            <person name="Baek J."/>
            <person name="Rosen B.D."/>
            <person name="Tar'an B."/>
            <person name="Millan T."/>
            <person name="Zhang X."/>
            <person name="Ramsay L.D."/>
            <person name="Iwata A."/>
            <person name="Wang Y."/>
            <person name="Nelson W."/>
            <person name="Farmer A.D."/>
            <person name="Gaur P.M."/>
            <person name="Soderlund C."/>
            <person name="Penmetsa R.V."/>
            <person name="Xu C."/>
            <person name="Bharti A.K."/>
            <person name="He W."/>
            <person name="Winter P."/>
            <person name="Zhao S."/>
            <person name="Hane J.K."/>
            <person name="Carrasquilla-Garcia N."/>
            <person name="Condie J.A."/>
            <person name="Upadhyaya H.D."/>
            <person name="Luo M.C."/>
            <person name="Thudi M."/>
            <person name="Gowda C.L."/>
            <person name="Singh N.P."/>
            <person name="Lichtenzveig J."/>
            <person name="Gali K.K."/>
            <person name="Rubio J."/>
            <person name="Nadarajan N."/>
            <person name="Dolezel J."/>
            <person name="Bansal K.C."/>
            <person name="Xu X."/>
            <person name="Edwards D."/>
            <person name="Zhang G."/>
            <person name="Kahl G."/>
            <person name="Gil J."/>
            <person name="Singh K.B."/>
            <person name="Datta S.K."/>
            <person name="Jackson S.A."/>
            <person name="Wang J."/>
            <person name="Cook D.R."/>
        </authorList>
    </citation>
    <scope>NUCLEOTIDE SEQUENCE [LARGE SCALE GENOMIC DNA]</scope>
    <source>
        <strain evidence="8">cv. CDC Frontier</strain>
    </source>
</reference>
<reference evidence="9" key="2">
    <citation type="submission" date="2025-08" db="UniProtKB">
        <authorList>
            <consortium name="RefSeq"/>
        </authorList>
    </citation>
    <scope>IDENTIFICATION</scope>
    <source>
        <tissue evidence="9">Etiolated seedlings</tissue>
    </source>
</reference>
<sequence length="212" mass="24737">MASNNFKFDSHLTLGQCSHEITNKVCVHLTLGKCLCTSTTTDETQQVIDSSTKKRKLVKQATNDEENKKKKKKKMKSTKTRNDEERKWGYSLDLMLYDDPWKIKKVLENSDLGSNSRLMLNKMSAEDFVLPILNCNTDDEIKVTILDIDTNSFHTLKFKKLASSKSYIFKSGWIKKFVLRRDLKKGDEIGFHWDQYNNRFNFTVFKVYGNRP</sequence>
<dbReference type="PaxDb" id="3827-XP_004498974.1"/>
<dbReference type="InterPro" id="IPR003340">
    <property type="entry name" value="B3_DNA-bd"/>
</dbReference>
<evidence type="ECO:0000256" key="1">
    <source>
        <dbReference type="ARBA" id="ARBA00004123"/>
    </source>
</evidence>
<dbReference type="InterPro" id="IPR015300">
    <property type="entry name" value="DNA-bd_pseudobarrel_sf"/>
</dbReference>
<keyword evidence="2" id="KW-0805">Transcription regulation</keyword>
<comment type="subcellular location">
    <subcellularLocation>
        <location evidence="1">Nucleus</location>
    </subcellularLocation>
</comment>
<dbReference type="GO" id="GO:0003677">
    <property type="term" value="F:DNA binding"/>
    <property type="evidence" value="ECO:0007669"/>
    <property type="project" value="UniProtKB-KW"/>
</dbReference>
<accession>A0A3Q7XYM6</accession>
<gene>
    <name evidence="9" type="primary">LOC113786267</name>
</gene>
<dbReference type="Gene3D" id="2.40.330.10">
    <property type="entry name" value="DNA-binding pseudobarrel domain"/>
    <property type="match status" value="1"/>
</dbReference>
<evidence type="ECO:0000259" key="7">
    <source>
        <dbReference type="SMART" id="SM01019"/>
    </source>
</evidence>
<keyword evidence="3" id="KW-0238">DNA-binding</keyword>
<dbReference type="CDD" id="cd10017">
    <property type="entry name" value="B3_DNA"/>
    <property type="match status" value="1"/>
</dbReference>
<dbReference type="AlphaFoldDB" id="A0A3Q7XYM6"/>
<keyword evidence="4" id="KW-0804">Transcription</keyword>
<dbReference type="PANTHER" id="PTHR34269">
    <property type="entry name" value="TRANSCRIPTION FACTOR B3-DOMAIN FAMILY-RELATED"/>
    <property type="match status" value="1"/>
</dbReference>
<name>A0A3Q7XYM6_CICAR</name>
<feature type="domain" description="TF-B3" evidence="7">
    <location>
        <begin position="103"/>
        <end position="208"/>
    </location>
</feature>
<protein>
    <submittedName>
        <fullName evidence="9">B3 domain-containing protein At1g78640</fullName>
    </submittedName>
</protein>
<feature type="compositionally biased region" description="Basic residues" evidence="6">
    <location>
        <begin position="69"/>
        <end position="79"/>
    </location>
</feature>
<dbReference type="Proteomes" id="UP000087171">
    <property type="component" value="Chromosome Ca4"/>
</dbReference>
<dbReference type="SMART" id="SM01019">
    <property type="entry name" value="B3"/>
    <property type="match status" value="1"/>
</dbReference>